<dbReference type="Proteomes" id="UP000515679">
    <property type="component" value="Chromosome"/>
</dbReference>
<dbReference type="InterPro" id="IPR000515">
    <property type="entry name" value="MetI-like"/>
</dbReference>
<gene>
    <name evidence="9" type="ORF">FPL14_17790</name>
</gene>
<dbReference type="Gene3D" id="1.10.3720.10">
    <property type="entry name" value="MetI-like"/>
    <property type="match status" value="1"/>
</dbReference>
<proteinExistence type="inferred from homology"/>
<dbReference type="Pfam" id="PF00528">
    <property type="entry name" value="BPD_transp_1"/>
    <property type="match status" value="1"/>
</dbReference>
<keyword evidence="6 7" id="KW-0472">Membrane</keyword>
<dbReference type="SUPFAM" id="SSF161098">
    <property type="entry name" value="MetI-like"/>
    <property type="match status" value="1"/>
</dbReference>
<keyword evidence="3" id="KW-1003">Cell membrane</keyword>
<dbReference type="PANTHER" id="PTHR30193:SF37">
    <property type="entry name" value="INNER MEMBRANE ABC TRANSPORTER PERMEASE PROTEIN YCJO"/>
    <property type="match status" value="1"/>
</dbReference>
<dbReference type="PANTHER" id="PTHR30193">
    <property type="entry name" value="ABC TRANSPORTER PERMEASE PROTEIN"/>
    <property type="match status" value="1"/>
</dbReference>
<evidence type="ECO:0000256" key="3">
    <source>
        <dbReference type="ARBA" id="ARBA00022475"/>
    </source>
</evidence>
<dbReference type="InterPro" id="IPR035906">
    <property type="entry name" value="MetI-like_sf"/>
</dbReference>
<keyword evidence="4 7" id="KW-0812">Transmembrane</keyword>
<evidence type="ECO:0000313" key="9">
    <source>
        <dbReference type="EMBL" id="QMV42832.1"/>
    </source>
</evidence>
<evidence type="ECO:0000313" key="10">
    <source>
        <dbReference type="Proteomes" id="UP000515679"/>
    </source>
</evidence>
<feature type="transmembrane region" description="Helical" evidence="7">
    <location>
        <begin position="7"/>
        <end position="33"/>
    </location>
</feature>
<protein>
    <submittedName>
        <fullName evidence="9">Sugar ABC transporter permease</fullName>
    </submittedName>
</protein>
<dbReference type="AlphaFoldDB" id="A0A7G5C0U8"/>
<keyword evidence="10" id="KW-1185">Reference proteome</keyword>
<dbReference type="CDD" id="cd06261">
    <property type="entry name" value="TM_PBP2"/>
    <property type="match status" value="1"/>
</dbReference>
<evidence type="ECO:0000259" key="8">
    <source>
        <dbReference type="PROSITE" id="PS50928"/>
    </source>
</evidence>
<accession>A0A7G5C0U8</accession>
<organism evidence="9 10">
    <name type="scientific">Cohnella cholangitidis</name>
    <dbReference type="NCBI Taxonomy" id="2598458"/>
    <lineage>
        <taxon>Bacteria</taxon>
        <taxon>Bacillati</taxon>
        <taxon>Bacillota</taxon>
        <taxon>Bacilli</taxon>
        <taxon>Bacillales</taxon>
        <taxon>Paenibacillaceae</taxon>
        <taxon>Cohnella</taxon>
    </lineage>
</organism>
<comment type="similarity">
    <text evidence="7">Belongs to the binding-protein-dependent transport system permease family.</text>
</comment>
<keyword evidence="2 7" id="KW-0813">Transport</keyword>
<keyword evidence="5 7" id="KW-1133">Transmembrane helix</keyword>
<evidence type="ECO:0000256" key="5">
    <source>
        <dbReference type="ARBA" id="ARBA00022989"/>
    </source>
</evidence>
<feature type="transmembrane region" description="Helical" evidence="7">
    <location>
        <begin position="153"/>
        <end position="176"/>
    </location>
</feature>
<evidence type="ECO:0000256" key="6">
    <source>
        <dbReference type="ARBA" id="ARBA00023136"/>
    </source>
</evidence>
<dbReference type="InterPro" id="IPR051393">
    <property type="entry name" value="ABC_transporter_permease"/>
</dbReference>
<feature type="transmembrane region" description="Helical" evidence="7">
    <location>
        <begin position="258"/>
        <end position="283"/>
    </location>
</feature>
<evidence type="ECO:0000256" key="4">
    <source>
        <dbReference type="ARBA" id="ARBA00022692"/>
    </source>
</evidence>
<feature type="transmembrane region" description="Helical" evidence="7">
    <location>
        <begin position="70"/>
        <end position="91"/>
    </location>
</feature>
<evidence type="ECO:0000256" key="2">
    <source>
        <dbReference type="ARBA" id="ARBA00022448"/>
    </source>
</evidence>
<name>A0A7G5C0U8_9BACL</name>
<dbReference type="GO" id="GO:0055085">
    <property type="term" value="P:transmembrane transport"/>
    <property type="evidence" value="ECO:0007669"/>
    <property type="project" value="InterPro"/>
</dbReference>
<dbReference type="GO" id="GO:0005886">
    <property type="term" value="C:plasma membrane"/>
    <property type="evidence" value="ECO:0007669"/>
    <property type="project" value="UniProtKB-SubCell"/>
</dbReference>
<dbReference type="PROSITE" id="PS50928">
    <property type="entry name" value="ABC_TM1"/>
    <property type="match status" value="1"/>
</dbReference>
<evidence type="ECO:0000256" key="7">
    <source>
        <dbReference type="RuleBase" id="RU363032"/>
    </source>
</evidence>
<reference evidence="9 10" key="1">
    <citation type="submission" date="2019-07" db="EMBL/GenBank/DDBJ databases">
        <authorList>
            <person name="Kim J.K."/>
            <person name="Cheong H.-M."/>
            <person name="Choi Y."/>
            <person name="Hwang K.J."/>
            <person name="Lee S."/>
            <person name="Choi C."/>
        </authorList>
    </citation>
    <scope>NUCLEOTIDE SEQUENCE [LARGE SCALE GENOMIC DNA]</scope>
    <source>
        <strain evidence="9 10">KS 22</strain>
    </source>
</reference>
<feature type="transmembrane region" description="Helical" evidence="7">
    <location>
        <begin position="103"/>
        <end position="124"/>
    </location>
</feature>
<feature type="transmembrane region" description="Helical" evidence="7">
    <location>
        <begin position="207"/>
        <end position="227"/>
    </location>
</feature>
<sequence>MRKQVRYPLYFILPALAVYAVLFVFPTFSGFMYSFTDWSSYSDEVNFIGLDNYRSLFSEGVLGLAIKNTLIYALFVTIFVNVIGLMLALMLNRNSRVGKFYRTAFYTPVVIAPLIVGYIFTAIYSPEQGILNQILRTIGLDYFAVDWLNDSRYALLSIIMTELWRGAGFAMVIYLAGLKTIPKDLLEQADVDGAGAFSKFKNITFPLLAPSFTVNFLLTIITSLKVFETVLVLTNGGPGYDTEVFNTLIFRNFSRGNWGYATASGLVLTVVVSVIAITFLRILRKREVEM</sequence>
<evidence type="ECO:0000256" key="1">
    <source>
        <dbReference type="ARBA" id="ARBA00004651"/>
    </source>
</evidence>
<comment type="subcellular location">
    <subcellularLocation>
        <location evidence="1 7">Cell membrane</location>
        <topology evidence="1 7">Multi-pass membrane protein</topology>
    </subcellularLocation>
</comment>
<dbReference type="EMBL" id="CP041969">
    <property type="protein sequence ID" value="QMV42832.1"/>
    <property type="molecule type" value="Genomic_DNA"/>
</dbReference>
<feature type="domain" description="ABC transmembrane type-1" evidence="8">
    <location>
        <begin position="66"/>
        <end position="279"/>
    </location>
</feature>
<dbReference type="RefSeq" id="WP_182299058.1">
    <property type="nucleotide sequence ID" value="NZ_CP041969.1"/>
</dbReference>
<dbReference type="KEGG" id="cchl:FPL14_17790"/>